<name>A0ABV1KWQ8_9BACL</name>
<sequence length="283" mass="30965">MFLFSVLLVIGSGLTHAVWNLFAKKSNNKSVFLWSMLALTSLILLPSFLSEMFTAALPLKAYVLIVLSLLLQGCYAVLLTKTYDNGELSQVYPIMRGTGTLLIPVIGVVFLGESLSAWGWAGLACIISGFFILSGWSFRMRARKFAFKPVMLAMGVGLCTTCYVWVDKINLQYLSPLSLLEIANIGFMLALTPAVLGTKQLKEEWANNWKQILLGSVLNPGSYLLFLFAMLHAPIAHISPIREIGTVFATLLGVLILKERQGFQRIMASVLIVIGIIAISAAG</sequence>
<dbReference type="RefSeq" id="WP_232186944.1">
    <property type="nucleotide sequence ID" value="NZ_JAIOAP010000010.1"/>
</dbReference>
<evidence type="ECO:0000256" key="13">
    <source>
        <dbReference type="SAM" id="Phobius"/>
    </source>
</evidence>
<comment type="subcellular location">
    <subcellularLocation>
        <location evidence="1 12">Cell membrane</location>
        <topology evidence="1 12">Multi-pass membrane protein</topology>
    </subcellularLocation>
</comment>
<keyword evidence="11 13" id="KW-0472">Membrane</keyword>
<feature type="transmembrane region" description="Helical" evidence="13">
    <location>
        <begin position="212"/>
        <end position="233"/>
    </location>
</feature>
<evidence type="ECO:0000256" key="9">
    <source>
        <dbReference type="ARBA" id="ARBA00022989"/>
    </source>
</evidence>
<dbReference type="EMBL" id="JASKHM010000011">
    <property type="protein sequence ID" value="MEQ4484450.1"/>
    <property type="molecule type" value="Genomic_DNA"/>
</dbReference>
<evidence type="ECO:0000256" key="10">
    <source>
        <dbReference type="ARBA" id="ARBA00023098"/>
    </source>
</evidence>
<dbReference type="InterPro" id="IPR000390">
    <property type="entry name" value="Small_drug/metabolite_transptr"/>
</dbReference>
<evidence type="ECO:0000256" key="6">
    <source>
        <dbReference type="ARBA" id="ARBA00022556"/>
    </source>
</evidence>
<keyword evidence="16" id="KW-1185">Reference proteome</keyword>
<evidence type="ECO:0000256" key="3">
    <source>
        <dbReference type="ARBA" id="ARBA00022475"/>
    </source>
</evidence>
<dbReference type="PANTHER" id="PTHR30561">
    <property type="entry name" value="SMR FAMILY PROTON-DEPENDENT DRUG EFFLUX TRANSPORTER SUGE"/>
    <property type="match status" value="1"/>
</dbReference>
<feature type="transmembrane region" description="Helical" evidence="13">
    <location>
        <begin position="172"/>
        <end position="191"/>
    </location>
</feature>
<feature type="transmembrane region" description="Helical" evidence="13">
    <location>
        <begin position="30"/>
        <end position="49"/>
    </location>
</feature>
<dbReference type="SUPFAM" id="SSF103481">
    <property type="entry name" value="Multidrug resistance efflux transporter EmrE"/>
    <property type="match status" value="2"/>
</dbReference>
<accession>A0ABV1KWQ8</accession>
<dbReference type="Gene3D" id="1.10.3730.20">
    <property type="match status" value="2"/>
</dbReference>
<comment type="similarity">
    <text evidence="2">Belongs to the EamA transporter family.</text>
</comment>
<feature type="transmembrane region" description="Helical" evidence="13">
    <location>
        <begin position="145"/>
        <end position="166"/>
    </location>
</feature>
<keyword evidence="9 13" id="KW-1133">Transmembrane helix</keyword>
<feature type="transmembrane region" description="Helical" evidence="13">
    <location>
        <begin position="91"/>
        <end position="111"/>
    </location>
</feature>
<keyword evidence="3" id="KW-1003">Cell membrane</keyword>
<feature type="transmembrane region" description="Helical" evidence="13">
    <location>
        <begin position="61"/>
        <end position="79"/>
    </location>
</feature>
<gene>
    <name evidence="15" type="ORF">QJS35_18790</name>
</gene>
<keyword evidence="5" id="KW-0997">Cell inner membrane</keyword>
<dbReference type="InterPro" id="IPR000620">
    <property type="entry name" value="EamA_dom"/>
</dbReference>
<dbReference type="InterPro" id="IPR037185">
    <property type="entry name" value="EmrE-like"/>
</dbReference>
<keyword evidence="6" id="KW-0441">Lipid A biosynthesis</keyword>
<evidence type="ECO:0000256" key="11">
    <source>
        <dbReference type="ARBA" id="ARBA00023136"/>
    </source>
</evidence>
<feature type="transmembrane region" description="Helical" evidence="13">
    <location>
        <begin position="6"/>
        <end position="23"/>
    </location>
</feature>
<evidence type="ECO:0000256" key="5">
    <source>
        <dbReference type="ARBA" id="ARBA00022519"/>
    </source>
</evidence>
<dbReference type="Pfam" id="PF00893">
    <property type="entry name" value="Multi_Drug_Res"/>
    <property type="match status" value="1"/>
</dbReference>
<protein>
    <submittedName>
        <fullName evidence="15">DMT family transporter</fullName>
    </submittedName>
</protein>
<evidence type="ECO:0000256" key="4">
    <source>
        <dbReference type="ARBA" id="ARBA00022516"/>
    </source>
</evidence>
<evidence type="ECO:0000256" key="1">
    <source>
        <dbReference type="ARBA" id="ARBA00004651"/>
    </source>
</evidence>
<keyword evidence="10" id="KW-0443">Lipid metabolism</keyword>
<evidence type="ECO:0000313" key="16">
    <source>
        <dbReference type="Proteomes" id="UP001493487"/>
    </source>
</evidence>
<evidence type="ECO:0000313" key="15">
    <source>
        <dbReference type="EMBL" id="MEQ4484450.1"/>
    </source>
</evidence>
<evidence type="ECO:0000259" key="14">
    <source>
        <dbReference type="Pfam" id="PF00892"/>
    </source>
</evidence>
<dbReference type="PANTHER" id="PTHR30561:SF9">
    <property type="entry name" value="4-AMINO-4-DEOXY-L-ARABINOSE-PHOSPHOUNDECAPRENOL FLIPPASE SUBUNIT ARNF-RELATED"/>
    <property type="match status" value="1"/>
</dbReference>
<evidence type="ECO:0000256" key="8">
    <source>
        <dbReference type="ARBA" id="ARBA00022985"/>
    </source>
</evidence>
<comment type="caution">
    <text evidence="15">The sequence shown here is derived from an EMBL/GenBank/DDBJ whole genome shotgun (WGS) entry which is preliminary data.</text>
</comment>
<organism evidence="15 16">
    <name type="scientific">Cohnella silvisoli</name>
    <dbReference type="NCBI Taxonomy" id="2873699"/>
    <lineage>
        <taxon>Bacteria</taxon>
        <taxon>Bacillati</taxon>
        <taxon>Bacillota</taxon>
        <taxon>Bacilli</taxon>
        <taxon>Bacillales</taxon>
        <taxon>Paenibacillaceae</taxon>
        <taxon>Cohnella</taxon>
    </lineage>
</organism>
<keyword evidence="4" id="KW-0444">Lipid biosynthesis</keyword>
<reference evidence="15 16" key="1">
    <citation type="journal article" date="2023" name="Genome Announc.">
        <title>Pan-Genome Analyses of the Genus Cohnella and Proposal of the Novel Species Cohnella silvisoli sp. nov., Isolated from Forest Soil.</title>
        <authorList>
            <person name="Wang C."/>
            <person name="Mao L."/>
            <person name="Bao G."/>
            <person name="Zhu H."/>
        </authorList>
    </citation>
    <scope>NUCLEOTIDE SEQUENCE [LARGE SCALE GENOMIC DNA]</scope>
    <source>
        <strain evidence="15 16">NL03-T5-1</strain>
    </source>
</reference>
<feature type="transmembrane region" description="Helical" evidence="13">
    <location>
        <begin position="266"/>
        <end position="282"/>
    </location>
</feature>
<proteinExistence type="inferred from homology"/>
<keyword evidence="8" id="KW-0448">Lipopolysaccharide biosynthesis</keyword>
<feature type="domain" description="EamA" evidence="14">
    <location>
        <begin position="150"/>
        <end position="280"/>
    </location>
</feature>
<comment type="similarity">
    <text evidence="12">Belongs to the drug/metabolite transporter (DMT) superfamily. Small multidrug resistance (SMR) (TC 2.A.7.1) family.</text>
</comment>
<dbReference type="Proteomes" id="UP001493487">
    <property type="component" value="Unassembled WGS sequence"/>
</dbReference>
<feature type="transmembrane region" description="Helical" evidence="13">
    <location>
        <begin position="239"/>
        <end position="257"/>
    </location>
</feature>
<evidence type="ECO:0000256" key="12">
    <source>
        <dbReference type="RuleBase" id="RU003942"/>
    </source>
</evidence>
<dbReference type="Pfam" id="PF00892">
    <property type="entry name" value="EamA"/>
    <property type="match status" value="1"/>
</dbReference>
<keyword evidence="7 12" id="KW-0812">Transmembrane</keyword>
<evidence type="ECO:0000256" key="2">
    <source>
        <dbReference type="ARBA" id="ARBA00007362"/>
    </source>
</evidence>
<dbReference type="InterPro" id="IPR045324">
    <property type="entry name" value="Small_multidrug_res"/>
</dbReference>
<feature type="transmembrane region" description="Helical" evidence="13">
    <location>
        <begin position="117"/>
        <end position="138"/>
    </location>
</feature>
<evidence type="ECO:0000256" key="7">
    <source>
        <dbReference type="ARBA" id="ARBA00022692"/>
    </source>
</evidence>